<name>A0A564ZB88_HYMDI</name>
<dbReference type="EMBL" id="CABIJS010000708">
    <property type="protein sequence ID" value="VUZ56751.1"/>
    <property type="molecule type" value="Genomic_DNA"/>
</dbReference>
<evidence type="ECO:0000313" key="2">
    <source>
        <dbReference type="Proteomes" id="UP000321570"/>
    </source>
</evidence>
<organism evidence="1 2">
    <name type="scientific">Hymenolepis diminuta</name>
    <name type="common">Rat tapeworm</name>
    <dbReference type="NCBI Taxonomy" id="6216"/>
    <lineage>
        <taxon>Eukaryota</taxon>
        <taxon>Metazoa</taxon>
        <taxon>Spiralia</taxon>
        <taxon>Lophotrochozoa</taxon>
        <taxon>Platyhelminthes</taxon>
        <taxon>Cestoda</taxon>
        <taxon>Eucestoda</taxon>
        <taxon>Cyclophyllidea</taxon>
        <taxon>Hymenolepididae</taxon>
        <taxon>Hymenolepis</taxon>
    </lineage>
</organism>
<dbReference type="AlphaFoldDB" id="A0A564ZB88"/>
<evidence type="ECO:0000313" key="1">
    <source>
        <dbReference type="EMBL" id="VUZ56751.1"/>
    </source>
</evidence>
<feature type="non-terminal residue" evidence="1">
    <location>
        <position position="79"/>
    </location>
</feature>
<gene>
    <name evidence="1" type="ORF">WMSIL1_LOCUS14510</name>
</gene>
<accession>A0A564ZB88</accession>
<protein>
    <submittedName>
        <fullName evidence="1">Uncharacterized protein</fullName>
    </submittedName>
</protein>
<keyword evidence="2" id="KW-1185">Reference proteome</keyword>
<sequence length="79" mass="8892">IRNREERLKLDSINSTIVGRTVKVGVIKYGPFYDNGCGFSVPIMEALKTSAKVNLVVVEYDFNSDDPYYLKMQTALKDG</sequence>
<proteinExistence type="predicted"/>
<dbReference type="Proteomes" id="UP000321570">
    <property type="component" value="Unassembled WGS sequence"/>
</dbReference>
<feature type="non-terminal residue" evidence="1">
    <location>
        <position position="1"/>
    </location>
</feature>
<reference evidence="1 2" key="1">
    <citation type="submission" date="2019-07" db="EMBL/GenBank/DDBJ databases">
        <authorList>
            <person name="Jastrzebski P J."/>
            <person name="Paukszto L."/>
            <person name="Jastrzebski P J."/>
        </authorList>
    </citation>
    <scope>NUCLEOTIDE SEQUENCE [LARGE SCALE GENOMIC DNA]</scope>
    <source>
        <strain evidence="1 2">WMS-il1</strain>
    </source>
</reference>